<feature type="site" description="Important for catalytic activity" evidence="3">
    <location>
        <position position="142"/>
    </location>
</feature>
<dbReference type="EMBL" id="AOHV01000042">
    <property type="protein sequence ID" value="ELY34035.1"/>
    <property type="molecule type" value="Genomic_DNA"/>
</dbReference>
<keyword evidence="9" id="KW-1185">Reference proteome</keyword>
<dbReference type="InterPro" id="IPR036291">
    <property type="entry name" value="NAD(P)-bd_dom_sf"/>
</dbReference>
<dbReference type="InterPro" id="IPR006108">
    <property type="entry name" value="3HC_DH_C"/>
</dbReference>
<evidence type="ECO:0000259" key="4">
    <source>
        <dbReference type="Pfam" id="PF00725"/>
    </source>
</evidence>
<dbReference type="AlphaFoldDB" id="D8J6P3"/>
<dbReference type="PANTHER" id="PTHR48075:SF5">
    <property type="entry name" value="3-HYDROXYBUTYRYL-COA DEHYDROGENASE"/>
    <property type="match status" value="1"/>
</dbReference>
<protein>
    <submittedName>
        <fullName evidence="6">3-hydroxyacyl-CoA dehydrogenase NAD-binding protein</fullName>
    </submittedName>
</protein>
<dbReference type="KEGG" id="hje:HacjB3_02635"/>
<reference evidence="6 8" key="1">
    <citation type="journal article" date="2010" name="J. Bacteriol.">
        <title>Complete genome sequence of Halalkalicoccus jeotgali B3(T), an extremely halophilic archaeon.</title>
        <authorList>
            <person name="Roh S.W."/>
            <person name="Nam Y.D."/>
            <person name="Nam S.H."/>
            <person name="Choi S.H."/>
            <person name="Park H.S."/>
            <person name="Bae J.W."/>
        </authorList>
    </citation>
    <scope>NUCLEOTIDE SEQUENCE [LARGE SCALE GENOMIC DNA]</scope>
    <source>
        <strain evidence="6">B3</strain>
        <strain evidence="8">DSM 18796 / CECT 7217 / JCM 14584 / KCTC 4019 / B3</strain>
    </source>
</reference>
<dbReference type="SUPFAM" id="SSF48179">
    <property type="entry name" value="6-phosphogluconate dehydrogenase C-terminal domain-like"/>
    <property type="match status" value="1"/>
</dbReference>
<dbReference type="GO" id="GO:0070403">
    <property type="term" value="F:NAD+ binding"/>
    <property type="evidence" value="ECO:0007669"/>
    <property type="project" value="InterPro"/>
</dbReference>
<dbReference type="Gene3D" id="3.40.50.720">
    <property type="entry name" value="NAD(P)-binding Rossmann-like Domain"/>
    <property type="match status" value="1"/>
</dbReference>
<feature type="domain" description="3-hydroxyacyl-CoA dehydrogenase C-terminal" evidence="4">
    <location>
        <begin position="189"/>
        <end position="287"/>
    </location>
</feature>
<accession>D8J6P3</accession>
<evidence type="ECO:0000313" key="8">
    <source>
        <dbReference type="Proteomes" id="UP000000390"/>
    </source>
</evidence>
<evidence type="ECO:0000313" key="9">
    <source>
        <dbReference type="Proteomes" id="UP000011645"/>
    </source>
</evidence>
<proteinExistence type="inferred from homology"/>
<evidence type="ECO:0000259" key="5">
    <source>
        <dbReference type="Pfam" id="PF02737"/>
    </source>
</evidence>
<organism evidence="6 8">
    <name type="scientific">Halalkalicoccus jeotgali (strain DSM 18796 / CECT 7217 / JCM 14584 / KCTC 4019 / B3)</name>
    <dbReference type="NCBI Taxonomy" id="795797"/>
    <lineage>
        <taxon>Archaea</taxon>
        <taxon>Methanobacteriati</taxon>
        <taxon>Methanobacteriota</taxon>
        <taxon>Stenosarchaea group</taxon>
        <taxon>Halobacteria</taxon>
        <taxon>Halobacteriales</taxon>
        <taxon>Halococcaceae</taxon>
        <taxon>Halalkalicoccus</taxon>
    </lineage>
</organism>
<sequence length="314" mass="34700">MGTFDEVTIVGAGAMGHGFAVQFVRSGIDVTVVDHRDVNLNRARERIRNTAEFLVNRGLADPDLEADVATVDYTLDREGAVAESDLVLETVAEDLGVKQELFAALATEADEDAILASNTSGLPITDIAAEASDVADRIIGCHWWYPPYLLRPVEVIPGERTSDRTVDRIRSFLQQVDRDPILVRRDVPGFVWNRVQHAVIRECLHIVEEGIASPEDVNRAIRDGYATRTAAIGPLETVDIAGLELFRTGAVDIYPDLCDRETPNPSYEHRLADGKTGIEAGAGFFEYDRDPDEITADRDERVAAIRRALRECDE</sequence>
<dbReference type="PROSITE" id="PS00067">
    <property type="entry name" value="3HCDH"/>
    <property type="match status" value="1"/>
</dbReference>
<dbReference type="PIRSF" id="PIRSF000105">
    <property type="entry name" value="HCDH"/>
    <property type="match status" value="1"/>
</dbReference>
<evidence type="ECO:0000313" key="6">
    <source>
        <dbReference type="EMBL" id="ADJ13920.1"/>
    </source>
</evidence>
<dbReference type="HOGENOM" id="CLU_009834_2_0_2"/>
<dbReference type="PANTHER" id="PTHR48075">
    <property type="entry name" value="3-HYDROXYACYL-COA DEHYDROGENASE FAMILY PROTEIN"/>
    <property type="match status" value="1"/>
</dbReference>
<dbReference type="EMBL" id="CP002062">
    <property type="protein sequence ID" value="ADJ13920.1"/>
    <property type="molecule type" value="Genomic_DNA"/>
</dbReference>
<dbReference type="GO" id="GO:0008691">
    <property type="term" value="F:3-hydroxybutyryl-CoA dehydrogenase activity"/>
    <property type="evidence" value="ECO:0007669"/>
    <property type="project" value="TreeGrafter"/>
</dbReference>
<dbReference type="GeneID" id="9418327"/>
<dbReference type="Pfam" id="PF00725">
    <property type="entry name" value="3HCDH"/>
    <property type="match status" value="1"/>
</dbReference>
<evidence type="ECO:0000256" key="1">
    <source>
        <dbReference type="ARBA" id="ARBA00009463"/>
    </source>
</evidence>
<evidence type="ECO:0000256" key="2">
    <source>
        <dbReference type="ARBA" id="ARBA00023002"/>
    </source>
</evidence>
<name>D8J6P3_HALJB</name>
<dbReference type="InterPro" id="IPR013328">
    <property type="entry name" value="6PGD_dom2"/>
</dbReference>
<feature type="domain" description="3-hydroxyacyl-CoA dehydrogenase NAD binding" evidence="5">
    <location>
        <begin position="7"/>
        <end position="186"/>
    </location>
</feature>
<gene>
    <name evidence="6" type="ordered locus">HacjB3_02635</name>
    <name evidence="7" type="ORF">C497_16687</name>
</gene>
<comment type="similarity">
    <text evidence="1">Belongs to the 3-hydroxyacyl-CoA dehydrogenase family.</text>
</comment>
<dbReference type="Gene3D" id="1.10.1040.10">
    <property type="entry name" value="N-(1-d-carboxylethyl)-l-norvaline Dehydrogenase, domain 2"/>
    <property type="match status" value="1"/>
</dbReference>
<dbReference type="SUPFAM" id="SSF51735">
    <property type="entry name" value="NAD(P)-binding Rossmann-fold domains"/>
    <property type="match status" value="1"/>
</dbReference>
<dbReference type="Proteomes" id="UP000000390">
    <property type="component" value="Chromosome"/>
</dbReference>
<dbReference type="GO" id="GO:0006635">
    <property type="term" value="P:fatty acid beta-oxidation"/>
    <property type="evidence" value="ECO:0007669"/>
    <property type="project" value="TreeGrafter"/>
</dbReference>
<dbReference type="Pfam" id="PF02737">
    <property type="entry name" value="3HCDH_N"/>
    <property type="match status" value="1"/>
</dbReference>
<dbReference type="OrthoDB" id="51300at2157"/>
<dbReference type="eggNOG" id="arCOG00249">
    <property type="taxonomic scope" value="Archaea"/>
</dbReference>
<dbReference type="STRING" id="795797.HacjB3_02635"/>
<keyword evidence="2" id="KW-0560">Oxidoreductase</keyword>
<reference evidence="7 9" key="2">
    <citation type="journal article" date="2014" name="PLoS Genet.">
        <title>Phylogenetically driven sequencing of extremely halophilic archaea reveals strategies for static and dynamic osmo-response.</title>
        <authorList>
            <person name="Becker E.A."/>
            <person name="Seitzer P.M."/>
            <person name="Tritt A."/>
            <person name="Larsen D."/>
            <person name="Krusor M."/>
            <person name="Yao A.I."/>
            <person name="Wu D."/>
            <person name="Madern D."/>
            <person name="Eisen J.A."/>
            <person name="Darling A.E."/>
            <person name="Facciotti M.T."/>
        </authorList>
    </citation>
    <scope>NUCLEOTIDE SEQUENCE [LARGE SCALE GENOMIC DNA]</scope>
    <source>
        <strain evidence="7">B3</strain>
        <strain evidence="9">DSM 18796 / CECT 7217 / JCM 14584 / KCTC 4019 / B3</strain>
    </source>
</reference>
<evidence type="ECO:0000313" key="7">
    <source>
        <dbReference type="EMBL" id="ELY34035.1"/>
    </source>
</evidence>
<dbReference type="PATRIC" id="fig|795797.18.peg.533"/>
<dbReference type="Proteomes" id="UP000011645">
    <property type="component" value="Unassembled WGS sequence"/>
</dbReference>
<dbReference type="RefSeq" id="WP_008418264.1">
    <property type="nucleotide sequence ID" value="NC_014297.1"/>
</dbReference>
<evidence type="ECO:0000256" key="3">
    <source>
        <dbReference type="PIRSR" id="PIRSR000105-1"/>
    </source>
</evidence>
<dbReference type="InterPro" id="IPR006176">
    <property type="entry name" value="3-OHacyl-CoA_DH_NAD-bd"/>
</dbReference>
<dbReference type="InterPro" id="IPR008927">
    <property type="entry name" value="6-PGluconate_DH-like_C_sf"/>
</dbReference>
<dbReference type="InterPro" id="IPR006180">
    <property type="entry name" value="3-OHacyl-CoA_DH_CS"/>
</dbReference>
<dbReference type="InterPro" id="IPR022694">
    <property type="entry name" value="3-OHacyl-CoA_DH"/>
</dbReference>